<dbReference type="Proteomes" id="UP000006868">
    <property type="component" value="Chromosome"/>
</dbReference>
<name>A0A0D5ZCE9_PAEPS</name>
<dbReference type="PANTHER" id="PTHR45033:SF2">
    <property type="entry name" value="ZINC-TYPE ALCOHOL DEHYDROGENASE-LIKE PROTEIN C1773.06C"/>
    <property type="match status" value="1"/>
</dbReference>
<dbReference type="AlphaFoldDB" id="A0A0D5ZCE9"/>
<dbReference type="PATRIC" id="fig|886882.15.peg.2668"/>
<reference evidence="1 2" key="1">
    <citation type="journal article" date="2011" name="J. Bacteriol.">
        <title>Complete genome sequence of Paenibacillus polymyxa SC2, a strain of plant growth-promoting Rhizobacterium with broad-spectrum antimicrobial activity.</title>
        <authorList>
            <person name="Ma M."/>
            <person name="Wang C."/>
            <person name="Ding Y."/>
            <person name="Li L."/>
            <person name="Shen D."/>
            <person name="Jiang X."/>
            <person name="Guan D."/>
            <person name="Cao F."/>
            <person name="Chen H."/>
            <person name="Feng R."/>
            <person name="Wang X."/>
            <person name="Ge Y."/>
            <person name="Yao L."/>
            <person name="Bing X."/>
            <person name="Yang X."/>
            <person name="Li J."/>
            <person name="Du B."/>
        </authorList>
    </citation>
    <scope>NUCLEOTIDE SEQUENCE [LARGE SCALE GENOMIC DNA]</scope>
    <source>
        <strain evidence="1 2">SC2</strain>
    </source>
</reference>
<dbReference type="EMBL" id="CP002213">
    <property type="protein sequence ID" value="AKA44246.1"/>
    <property type="molecule type" value="Genomic_DNA"/>
</dbReference>
<dbReference type="HOGENOM" id="CLU_191648_1_0_9"/>
<organism evidence="1 2">
    <name type="scientific">Paenibacillus polymyxa (strain SC2)</name>
    <name type="common">Bacillus polymyxa</name>
    <dbReference type="NCBI Taxonomy" id="886882"/>
    <lineage>
        <taxon>Bacteria</taxon>
        <taxon>Bacillati</taxon>
        <taxon>Bacillota</taxon>
        <taxon>Bacilli</taxon>
        <taxon>Bacillales</taxon>
        <taxon>Paenibacillaceae</taxon>
        <taxon>Paenibacillus</taxon>
    </lineage>
</organism>
<proteinExistence type="predicted"/>
<dbReference type="Pfam" id="PF13602">
    <property type="entry name" value="ADH_zinc_N_2"/>
    <property type="match status" value="1"/>
</dbReference>
<accession>A0A0D5ZCE9</accession>
<dbReference type="Gene3D" id="3.90.180.10">
    <property type="entry name" value="Medium-chain alcohol dehydrogenases, catalytic domain"/>
    <property type="match status" value="1"/>
</dbReference>
<dbReference type="KEGG" id="ppm:PPSC2_12570"/>
<evidence type="ECO:0000313" key="2">
    <source>
        <dbReference type="Proteomes" id="UP000006868"/>
    </source>
</evidence>
<dbReference type="PANTHER" id="PTHR45033">
    <property type="match status" value="1"/>
</dbReference>
<dbReference type="InterPro" id="IPR052711">
    <property type="entry name" value="Zinc_ADH-like"/>
</dbReference>
<protein>
    <recommendedName>
        <fullName evidence="3">Alcohol dehydrogenase</fullName>
    </recommendedName>
</protein>
<sequence>MVGYVTGGIGQFNITQITQRCLTLKGFRVGSTEHMEQMVAAVEQSNLKPAIDSIYDIDNIRDAFSRLSSGGKFGKICVRVAR</sequence>
<evidence type="ECO:0008006" key="3">
    <source>
        <dbReference type="Google" id="ProtNLM"/>
    </source>
</evidence>
<gene>
    <name evidence="1" type="ORF">PPSC2_12570</name>
</gene>
<evidence type="ECO:0000313" key="1">
    <source>
        <dbReference type="EMBL" id="AKA44246.1"/>
    </source>
</evidence>